<accession>A0ABQ4P5W2</accession>
<dbReference type="SUPFAM" id="SSF57716">
    <property type="entry name" value="Glucocorticoid receptor-like (DNA-binding domain)"/>
    <property type="match status" value="1"/>
</dbReference>
<evidence type="ECO:0000256" key="1">
    <source>
        <dbReference type="PROSITE-ProRule" id="PRU00510"/>
    </source>
</evidence>
<protein>
    <submittedName>
        <fullName evidence="2">Conjugal transfer protein TraR</fullName>
    </submittedName>
</protein>
<gene>
    <name evidence="2" type="ORF">TUM4630_04990</name>
</gene>
<evidence type="ECO:0000313" key="2">
    <source>
        <dbReference type="EMBL" id="GIU42906.1"/>
    </source>
</evidence>
<sequence>MSRSYIRHELSELEANLREELGQLLALHQLSIDSETLSLSALIDALTAARLCDEPLFIQLTQLDAAICQLDIGLYGLCADCEADIEAQRLTLNPLEQRCQQCAAEHAHEHRHELRLTH</sequence>
<organism evidence="2 3">
    <name type="scientific">Shewanella algidipiscicola</name>
    <dbReference type="NCBI Taxonomy" id="614070"/>
    <lineage>
        <taxon>Bacteria</taxon>
        <taxon>Pseudomonadati</taxon>
        <taxon>Pseudomonadota</taxon>
        <taxon>Gammaproteobacteria</taxon>
        <taxon>Alteromonadales</taxon>
        <taxon>Shewanellaceae</taxon>
        <taxon>Shewanella</taxon>
    </lineage>
</organism>
<name>A0ABQ4P5W2_9GAMM</name>
<feature type="zinc finger region" description="dksA C4-type" evidence="1">
    <location>
        <begin position="78"/>
        <end position="102"/>
    </location>
</feature>
<dbReference type="Proteomes" id="UP000761574">
    <property type="component" value="Unassembled WGS sequence"/>
</dbReference>
<dbReference type="RefSeq" id="WP_110458063.1">
    <property type="nucleotide sequence ID" value="NZ_BPFB01000004.1"/>
</dbReference>
<comment type="caution">
    <text evidence="2">The sequence shown here is derived from an EMBL/GenBank/DDBJ whole genome shotgun (WGS) entry which is preliminary data.</text>
</comment>
<dbReference type="Gene3D" id="1.20.120.910">
    <property type="entry name" value="DksA, coiled-coil domain"/>
    <property type="match status" value="1"/>
</dbReference>
<proteinExistence type="predicted"/>
<keyword evidence="3" id="KW-1185">Reference proteome</keyword>
<dbReference type="EMBL" id="BPFB01000004">
    <property type="protein sequence ID" value="GIU42906.1"/>
    <property type="molecule type" value="Genomic_DNA"/>
</dbReference>
<reference evidence="2 3" key="1">
    <citation type="submission" date="2021-05" db="EMBL/GenBank/DDBJ databases">
        <title>Molecular characterization for Shewanella algae harboring chromosomal blaOXA-55-like strains isolated from clinical and environment sample.</title>
        <authorList>
            <person name="Ohama Y."/>
            <person name="Aoki K."/>
            <person name="Harada S."/>
            <person name="Moriya K."/>
            <person name="Ishii Y."/>
            <person name="Tateda K."/>
        </authorList>
    </citation>
    <scope>NUCLEOTIDE SEQUENCE [LARGE SCALE GENOMIC DNA]</scope>
    <source>
        <strain evidence="2 3">LMG 23746</strain>
    </source>
</reference>
<evidence type="ECO:0000313" key="3">
    <source>
        <dbReference type="Proteomes" id="UP000761574"/>
    </source>
</evidence>
<dbReference type="PROSITE" id="PS51128">
    <property type="entry name" value="ZF_DKSA_2"/>
    <property type="match status" value="1"/>
</dbReference>